<dbReference type="Proteomes" id="UP000662747">
    <property type="component" value="Chromosome"/>
</dbReference>
<feature type="domain" description="L-lysine epsilon oxidase C-terminal" evidence="2">
    <location>
        <begin position="405"/>
        <end position="518"/>
    </location>
</feature>
<dbReference type="InterPro" id="IPR041168">
    <property type="entry name" value="LodA_N"/>
</dbReference>
<evidence type="ECO:0000313" key="4">
    <source>
        <dbReference type="Proteomes" id="UP000662747"/>
    </source>
</evidence>
<dbReference type="RefSeq" id="WP_206721683.1">
    <property type="nucleotide sequence ID" value="NZ_CP071090.1"/>
</dbReference>
<accession>A0ABX7NML2</accession>
<sequence>MDSEFVYKIHPAIGIARVGNAERDQGGAEPYFIGPELPGVVPKVPAYKLDKKIRPQAARFRVWAYRKENGKLVPAGEVLPGRDGVKELRWTVHLANRKASFFKFDGLVGEAGRYHSGKDILPGPKPECLRNSGVKDRASLDIDPGPRVIAGRGTGRVTFSPSGNPSERWPLGPDGRPVIDYLGELRTDEAGRLLVIGGMGLSKRRLEAPQERMNYANNDDWFDDVSDGPVTAEVVLETADGERIVPVPDRGRAWVLVGPPDFSPGIPHVVTLWNLLCDVAVRFLPLPDDDAVFDTAWSWLRELHGELHGGKPLKLQTFRPVFQRDVEPLLVRARGQRWLQEDVRTGHGPVLDDPALADPSPTEAVARVRSRVMERIRPPPPAPSTVRQMPKLFGDDYEGRHKEDAPNQQWLALPPLQYAILQRWAAGQFVSVATPPAAEVTPWGLDQAALENCAGGSFFPGIDVGWQCRHPELYLEPFRIRHGAPSTYLRDEDVVRAGHFSRQMALPWQADFLACTFEPDNNMGWWPAARPVHVAGSTSGPWAPPQWGFKTMVAHWSELGFVVQRGEKFVEAERGEGLDEVEPG</sequence>
<dbReference type="Pfam" id="PF17990">
    <property type="entry name" value="LodA_N"/>
    <property type="match status" value="1"/>
</dbReference>
<dbReference type="EMBL" id="CP071090">
    <property type="protein sequence ID" value="QSQ20102.1"/>
    <property type="molecule type" value="Genomic_DNA"/>
</dbReference>
<organism evidence="3 4">
    <name type="scientific">Pyxidicoccus parkwayensis</name>
    <dbReference type="NCBI Taxonomy" id="2813578"/>
    <lineage>
        <taxon>Bacteria</taxon>
        <taxon>Pseudomonadati</taxon>
        <taxon>Myxococcota</taxon>
        <taxon>Myxococcia</taxon>
        <taxon>Myxococcales</taxon>
        <taxon>Cystobacterineae</taxon>
        <taxon>Myxococcaceae</taxon>
        <taxon>Pyxidicoccus</taxon>
    </lineage>
</organism>
<evidence type="ECO:0000313" key="3">
    <source>
        <dbReference type="EMBL" id="QSQ20102.1"/>
    </source>
</evidence>
<dbReference type="InterPro" id="IPR041173">
    <property type="entry name" value="LodA_C"/>
</dbReference>
<evidence type="ECO:0000259" key="2">
    <source>
        <dbReference type="Pfam" id="PF18417"/>
    </source>
</evidence>
<dbReference type="Pfam" id="PF18417">
    <property type="entry name" value="LodA_C"/>
    <property type="match status" value="1"/>
</dbReference>
<feature type="domain" description="L-Lysine epsilon oxidase N-terminal" evidence="1">
    <location>
        <begin position="10"/>
        <end position="243"/>
    </location>
</feature>
<name>A0ABX7NML2_9BACT</name>
<reference evidence="3 4" key="1">
    <citation type="submission" date="2021-02" db="EMBL/GenBank/DDBJ databases">
        <title>De Novo genome assembly of isolated myxobacteria.</title>
        <authorList>
            <person name="Stevens D.C."/>
        </authorList>
    </citation>
    <scope>NUCLEOTIDE SEQUENCE [LARGE SCALE GENOMIC DNA]</scope>
    <source>
        <strain evidence="4">SCPEA02</strain>
    </source>
</reference>
<evidence type="ECO:0000259" key="1">
    <source>
        <dbReference type="Pfam" id="PF17990"/>
    </source>
</evidence>
<protein>
    <submittedName>
        <fullName evidence="3">LodA/GoxA family CTQ-dependent oxidase</fullName>
    </submittedName>
</protein>
<keyword evidence="4" id="KW-1185">Reference proteome</keyword>
<proteinExistence type="predicted"/>
<gene>
    <name evidence="3" type="ORF">JY651_33185</name>
</gene>